<feature type="domain" description="WLM" evidence="2">
    <location>
        <begin position="6"/>
        <end position="194"/>
    </location>
</feature>
<evidence type="ECO:0000259" key="2">
    <source>
        <dbReference type="PROSITE" id="PS51397"/>
    </source>
</evidence>
<feature type="compositionally biased region" description="Polar residues" evidence="1">
    <location>
        <begin position="252"/>
        <end position="263"/>
    </location>
</feature>
<dbReference type="OrthoDB" id="447842at2759"/>
<feature type="compositionally biased region" description="Polar residues" evidence="1">
    <location>
        <begin position="227"/>
        <end position="239"/>
    </location>
</feature>
<evidence type="ECO:0000313" key="3">
    <source>
        <dbReference type="EMBL" id="EEB05396.1"/>
    </source>
</evidence>
<dbReference type="eggNOG" id="KOG4842">
    <property type="taxonomic scope" value="Eukaryota"/>
</dbReference>
<feature type="region of interest" description="Disordered" evidence="1">
    <location>
        <begin position="177"/>
        <end position="275"/>
    </location>
</feature>
<dbReference type="AlphaFoldDB" id="B6JVJ5"/>
<dbReference type="InterPro" id="IPR013536">
    <property type="entry name" value="WLM_dom"/>
</dbReference>
<evidence type="ECO:0000313" key="5">
    <source>
        <dbReference type="Proteomes" id="UP000001744"/>
    </source>
</evidence>
<gene>
    <name evidence="4" type="primary">wss1</name>
    <name evidence="3" type="ORF">SJAG_00406</name>
</gene>
<dbReference type="JaponicusDB" id="SJAG_00406">
    <property type="gene designation" value="wss1"/>
</dbReference>
<dbReference type="VEuPathDB" id="FungiDB:SJAG_00406"/>
<dbReference type="EMBL" id="KE651166">
    <property type="protein sequence ID" value="EEB05396.1"/>
    <property type="molecule type" value="Genomic_DNA"/>
</dbReference>
<dbReference type="MEROPS" id="M80.A03"/>
<protein>
    <submittedName>
        <fullName evidence="3">WLM domain-containing protein</fullName>
    </submittedName>
</protein>
<dbReference type="STRING" id="402676.B6JVJ5"/>
<dbReference type="RefSeq" id="XP_002171689.1">
    <property type="nucleotide sequence ID" value="XM_002171653.2"/>
</dbReference>
<dbReference type="Proteomes" id="UP000001744">
    <property type="component" value="Unassembled WGS sequence"/>
</dbReference>
<evidence type="ECO:0000313" key="4">
    <source>
        <dbReference type="JaponicusDB" id="SJAG_00406"/>
    </source>
</evidence>
<evidence type="ECO:0000256" key="1">
    <source>
        <dbReference type="SAM" id="MobiDB-lite"/>
    </source>
</evidence>
<feature type="compositionally biased region" description="Basic and acidic residues" evidence="1">
    <location>
        <begin position="212"/>
        <end position="222"/>
    </location>
</feature>
<accession>B6JVJ5</accession>
<dbReference type="PANTHER" id="PTHR46622">
    <property type="entry name" value="DNA-DEPENDENT METALLOPROTEASE WSS1"/>
    <property type="match status" value="1"/>
</dbReference>
<reference evidence="3 5" key="1">
    <citation type="journal article" date="2011" name="Science">
        <title>Comparative functional genomics of the fission yeasts.</title>
        <authorList>
            <person name="Rhind N."/>
            <person name="Chen Z."/>
            <person name="Yassour M."/>
            <person name="Thompson D.A."/>
            <person name="Haas B.J."/>
            <person name="Habib N."/>
            <person name="Wapinski I."/>
            <person name="Roy S."/>
            <person name="Lin M.F."/>
            <person name="Heiman D.I."/>
            <person name="Young S.K."/>
            <person name="Furuya K."/>
            <person name="Guo Y."/>
            <person name="Pidoux A."/>
            <person name="Chen H.M."/>
            <person name="Robbertse B."/>
            <person name="Goldberg J.M."/>
            <person name="Aoki K."/>
            <person name="Bayne E.H."/>
            <person name="Berlin A.M."/>
            <person name="Desjardins C.A."/>
            <person name="Dobbs E."/>
            <person name="Dukaj L."/>
            <person name="Fan L."/>
            <person name="FitzGerald M.G."/>
            <person name="French C."/>
            <person name="Gujja S."/>
            <person name="Hansen K."/>
            <person name="Keifenheim D."/>
            <person name="Levin J.Z."/>
            <person name="Mosher R.A."/>
            <person name="Mueller C.A."/>
            <person name="Pfiffner J."/>
            <person name="Priest M."/>
            <person name="Russ C."/>
            <person name="Smialowska A."/>
            <person name="Swoboda P."/>
            <person name="Sykes S.M."/>
            <person name="Vaughn M."/>
            <person name="Vengrova S."/>
            <person name="Yoder R."/>
            <person name="Zeng Q."/>
            <person name="Allshire R."/>
            <person name="Baulcombe D."/>
            <person name="Birren B.W."/>
            <person name="Brown W."/>
            <person name="Ekwall K."/>
            <person name="Kellis M."/>
            <person name="Leatherwood J."/>
            <person name="Levin H."/>
            <person name="Margalit H."/>
            <person name="Martienssen R."/>
            <person name="Nieduszynski C.A."/>
            <person name="Spatafora J.W."/>
            <person name="Friedman N."/>
            <person name="Dalgaard J.Z."/>
            <person name="Baumann P."/>
            <person name="Niki H."/>
            <person name="Regev A."/>
            <person name="Nusbaum C."/>
        </authorList>
    </citation>
    <scope>NUCLEOTIDE SEQUENCE [LARGE SCALE GENOMIC DNA]</scope>
    <source>
        <strain evidence="5">yFS275 / FY16936</strain>
    </source>
</reference>
<dbReference type="PROSITE" id="PS51397">
    <property type="entry name" value="WLM"/>
    <property type="match status" value="1"/>
</dbReference>
<dbReference type="GeneID" id="7049555"/>
<dbReference type="HOGENOM" id="CLU_1058290_0_0_1"/>
<name>B6JVJ5_SCHJY</name>
<proteinExistence type="predicted"/>
<dbReference type="InterPro" id="IPR053000">
    <property type="entry name" value="WSS1-like_metalloprotease"/>
</dbReference>
<organism evidence="3 5">
    <name type="scientific">Schizosaccharomyces japonicus (strain yFS275 / FY16936)</name>
    <name type="common">Fission yeast</name>
    <dbReference type="NCBI Taxonomy" id="402676"/>
    <lineage>
        <taxon>Eukaryota</taxon>
        <taxon>Fungi</taxon>
        <taxon>Dikarya</taxon>
        <taxon>Ascomycota</taxon>
        <taxon>Taphrinomycotina</taxon>
        <taxon>Schizosaccharomycetes</taxon>
        <taxon>Schizosaccharomycetales</taxon>
        <taxon>Schizosaccharomycetaceae</taxon>
        <taxon>Schizosaccharomyces</taxon>
    </lineage>
</organism>
<dbReference type="Pfam" id="PF08325">
    <property type="entry name" value="WLM"/>
    <property type="match status" value="1"/>
</dbReference>
<feature type="compositionally biased region" description="Basic and acidic residues" evidence="1">
    <location>
        <begin position="266"/>
        <end position="275"/>
    </location>
</feature>
<keyword evidence="5" id="KW-1185">Reference proteome</keyword>
<dbReference type="PANTHER" id="PTHR46622:SF1">
    <property type="entry name" value="DNA-DEPENDENT METALLOPROTEASE WSS1"/>
    <property type="match status" value="1"/>
</dbReference>
<sequence>MVLRLNDDDHPNEFISFISSLKRDTEELAREYLKRIAAMAYPIMKKNGLGLTSLDEAAYNAKFWGRNWNKGECVELVLQDARGHWLPFEFVMDVFLHELCHVWRSPHDAVFHKHLAALRQELVVLLSKGYKGEKKYMTWDRFPLASVVGSMAPMHGGPTSLQQRSHLSQIELCGGSLSRRRRRSKAAATPSTKGRKSTSSSTRQQRVRKPKPKGEKLGRDLGLRASLLQSTAKPQAQSSRGREARVAAALLRSQTDSGTQKTLQWPHKEPNSSLI</sequence>